<dbReference type="Pfam" id="PF07687">
    <property type="entry name" value="M20_dimer"/>
    <property type="match status" value="1"/>
</dbReference>
<dbReference type="CDD" id="cd05672">
    <property type="entry name" value="M20_ACY1L2-like"/>
    <property type="match status" value="1"/>
</dbReference>
<keyword evidence="5" id="KW-1185">Reference proteome</keyword>
<dbReference type="AlphaFoldDB" id="B8MJV4"/>
<dbReference type="PIRSF" id="PIRSF037226">
    <property type="entry name" value="Amidohydrolase_ACY1L2_prd"/>
    <property type="match status" value="1"/>
</dbReference>
<reference evidence="5" key="1">
    <citation type="journal article" date="2015" name="Genome Announc.">
        <title>Genome sequence of the AIDS-associated pathogen Penicillium marneffei (ATCC18224) and its near taxonomic relative Talaromyces stipitatus (ATCC10500).</title>
        <authorList>
            <person name="Nierman W.C."/>
            <person name="Fedorova-Abrams N.D."/>
            <person name="Andrianopoulos A."/>
        </authorList>
    </citation>
    <scope>NUCLEOTIDE SEQUENCE [LARGE SCALE GENOMIC DNA]</scope>
    <source>
        <strain evidence="5">ATCC 10500 / CBS 375.48 / QM 6759 / NRRL 1006</strain>
    </source>
</reference>
<protein>
    <recommendedName>
        <fullName evidence="2">Peptidase M20 domain-containing protein 2</fullName>
    </recommendedName>
</protein>
<organism evidence="4 5">
    <name type="scientific">Talaromyces stipitatus (strain ATCC 10500 / CBS 375.48 / QM 6759 / NRRL 1006)</name>
    <name type="common">Penicillium stipitatum</name>
    <dbReference type="NCBI Taxonomy" id="441959"/>
    <lineage>
        <taxon>Eukaryota</taxon>
        <taxon>Fungi</taxon>
        <taxon>Dikarya</taxon>
        <taxon>Ascomycota</taxon>
        <taxon>Pezizomycotina</taxon>
        <taxon>Eurotiomycetes</taxon>
        <taxon>Eurotiomycetidae</taxon>
        <taxon>Eurotiales</taxon>
        <taxon>Trichocomaceae</taxon>
        <taxon>Talaromyces</taxon>
        <taxon>Talaromyces sect. Talaromyces</taxon>
    </lineage>
</organism>
<dbReference type="OMA" id="LMVHPDE"/>
<dbReference type="InterPro" id="IPR052030">
    <property type="entry name" value="Peptidase_M20/M20A_hydrolases"/>
</dbReference>
<gene>
    <name evidence="4" type="ORF">TSTA_042450</name>
</gene>
<accession>B8MJV4</accession>
<dbReference type="Pfam" id="PF01546">
    <property type="entry name" value="Peptidase_M20"/>
    <property type="match status" value="1"/>
</dbReference>
<dbReference type="FunFam" id="3.30.70.360:FF:000004">
    <property type="entry name" value="Peptidase M20 domain-containing protein 2"/>
    <property type="match status" value="1"/>
</dbReference>
<dbReference type="GO" id="GO:0016805">
    <property type="term" value="F:dipeptidase activity"/>
    <property type="evidence" value="ECO:0007669"/>
    <property type="project" value="InterPro"/>
</dbReference>
<dbReference type="PhylomeDB" id="B8MJV4"/>
<keyword evidence="4" id="KW-0378">Hydrolase</keyword>
<proteinExistence type="inferred from homology"/>
<dbReference type="PANTHER" id="PTHR30575:SF8">
    <property type="entry name" value="PEPTIDASE M20 DOMAIN-CONTAINING PROTEIN 2"/>
    <property type="match status" value="1"/>
</dbReference>
<dbReference type="OrthoDB" id="6119954at2759"/>
<comment type="similarity">
    <text evidence="1 2">Belongs to the peptidase M20A family.</text>
</comment>
<dbReference type="InterPro" id="IPR011650">
    <property type="entry name" value="Peptidase_M20_dimer"/>
</dbReference>
<dbReference type="Gene3D" id="3.40.630.10">
    <property type="entry name" value="Zn peptidases"/>
    <property type="match status" value="1"/>
</dbReference>
<dbReference type="SUPFAM" id="SSF53187">
    <property type="entry name" value="Zn-dependent exopeptidases"/>
    <property type="match status" value="1"/>
</dbReference>
<feature type="domain" description="Peptidase M20 dimerisation" evidence="3">
    <location>
        <begin position="189"/>
        <end position="282"/>
    </location>
</feature>
<evidence type="ECO:0000259" key="3">
    <source>
        <dbReference type="Pfam" id="PF07687"/>
    </source>
</evidence>
<name>B8MJV4_TALSN</name>
<dbReference type="InterPro" id="IPR017144">
    <property type="entry name" value="Xaa-Arg_dipeptidase"/>
</dbReference>
<evidence type="ECO:0000256" key="1">
    <source>
        <dbReference type="ARBA" id="ARBA00006247"/>
    </source>
</evidence>
<dbReference type="HOGENOM" id="CLU_031812_1_1_1"/>
<dbReference type="Gene3D" id="3.30.70.360">
    <property type="match status" value="1"/>
</dbReference>
<evidence type="ECO:0000313" key="5">
    <source>
        <dbReference type="Proteomes" id="UP000001745"/>
    </source>
</evidence>
<dbReference type="InParanoid" id="B8MJV4"/>
<sequence>MPSATTTKIDISQVKDVIDAAIEKSQIQLRELNRQIWSNPELAYKEHHAHDTICNFLESQGFQVTRHAFGLETAFEARSSSGDGSEAGPLINFNAEYDALPDIGHACGHNLIATSSITAFLALSAALKKFGVPGRTQLLGTPAEENGGGKAVLIENGAYKGVDISLMGHGGPSLMGDGIAGTLFNARKQIHVEFTGKNAHAGGNPWDGINALDALVAAYNNVAVLRQQILPEERIHCAFLDTPKVANVIPSFTKGYWQVRSPTLKGLNSLAARVRNCIEAAALATGCQVKLKEDSLYKDIKLNDTLCQHYQKNMGLYDRTIMKKLDKVMTASSDIGNVSYVVPTLHSAFTIRAPEGSSPHHPSFAAAAGTDAAHEEALIVGKGLALTGWDIVADVGLLKQAREQWKHEIESDN</sequence>
<dbReference type="RefSeq" id="XP_002484724.1">
    <property type="nucleotide sequence ID" value="XM_002484679.1"/>
</dbReference>
<dbReference type="eggNOG" id="ENOG502QQPD">
    <property type="taxonomic scope" value="Eukaryota"/>
</dbReference>
<dbReference type="Proteomes" id="UP000001745">
    <property type="component" value="Unassembled WGS sequence"/>
</dbReference>
<dbReference type="VEuPathDB" id="FungiDB:TSTA_042450"/>
<dbReference type="InterPro" id="IPR036264">
    <property type="entry name" value="Bact_exopeptidase_dim_dom"/>
</dbReference>
<evidence type="ECO:0000313" key="4">
    <source>
        <dbReference type="EMBL" id="EED14771.1"/>
    </source>
</evidence>
<dbReference type="NCBIfam" id="TIGR01891">
    <property type="entry name" value="amidohydrolases"/>
    <property type="match status" value="1"/>
</dbReference>
<dbReference type="GeneID" id="8103338"/>
<dbReference type="SUPFAM" id="SSF55031">
    <property type="entry name" value="Bacterial exopeptidase dimerisation domain"/>
    <property type="match status" value="1"/>
</dbReference>
<dbReference type="EMBL" id="EQ962657">
    <property type="protein sequence ID" value="EED14771.1"/>
    <property type="molecule type" value="Genomic_DNA"/>
</dbReference>
<dbReference type="InterPro" id="IPR002933">
    <property type="entry name" value="Peptidase_M20"/>
</dbReference>
<evidence type="ECO:0000256" key="2">
    <source>
        <dbReference type="PIRNR" id="PIRNR037226"/>
    </source>
</evidence>
<dbReference type="PANTHER" id="PTHR30575">
    <property type="entry name" value="PEPTIDASE M20"/>
    <property type="match status" value="1"/>
</dbReference>
<dbReference type="InterPro" id="IPR017439">
    <property type="entry name" value="Amidohydrolase"/>
</dbReference>